<feature type="transmembrane region" description="Helical" evidence="2">
    <location>
        <begin position="191"/>
        <end position="211"/>
    </location>
</feature>
<evidence type="ECO:0000256" key="1">
    <source>
        <dbReference type="SAM" id="MobiDB-lite"/>
    </source>
</evidence>
<keyword evidence="2" id="KW-0472">Membrane</keyword>
<feature type="transmembrane region" description="Helical" evidence="2">
    <location>
        <begin position="137"/>
        <end position="161"/>
    </location>
</feature>
<organism evidence="3 4">
    <name type="scientific">Mucilaginibacter pedocola</name>
    <dbReference type="NCBI Taxonomy" id="1792845"/>
    <lineage>
        <taxon>Bacteria</taxon>
        <taxon>Pseudomonadati</taxon>
        <taxon>Bacteroidota</taxon>
        <taxon>Sphingobacteriia</taxon>
        <taxon>Sphingobacteriales</taxon>
        <taxon>Sphingobacteriaceae</taxon>
        <taxon>Mucilaginibacter</taxon>
    </lineage>
</organism>
<feature type="transmembrane region" description="Helical" evidence="2">
    <location>
        <begin position="12"/>
        <end position="35"/>
    </location>
</feature>
<evidence type="ECO:0008006" key="5">
    <source>
        <dbReference type="Google" id="ProtNLM"/>
    </source>
</evidence>
<protein>
    <recommendedName>
        <fullName evidence="5">Peptidase</fullName>
    </recommendedName>
</protein>
<evidence type="ECO:0000313" key="4">
    <source>
        <dbReference type="Proteomes" id="UP000189739"/>
    </source>
</evidence>
<dbReference type="AlphaFoldDB" id="A0A1S9PI26"/>
<dbReference type="OrthoDB" id="111691at2"/>
<comment type="caution">
    <text evidence="3">The sequence shown here is derived from an EMBL/GenBank/DDBJ whole genome shotgun (WGS) entry which is preliminary data.</text>
</comment>
<dbReference type="EMBL" id="MBTF01000005">
    <property type="protein sequence ID" value="OOQ60592.1"/>
    <property type="molecule type" value="Genomic_DNA"/>
</dbReference>
<dbReference type="InterPro" id="IPR005625">
    <property type="entry name" value="PepSY-ass_TM"/>
</dbReference>
<evidence type="ECO:0000313" key="3">
    <source>
        <dbReference type="EMBL" id="OOQ60592.1"/>
    </source>
</evidence>
<dbReference type="STRING" id="1792845.BC343_23630"/>
<dbReference type="Proteomes" id="UP000189739">
    <property type="component" value="Unassembled WGS sequence"/>
</dbReference>
<dbReference type="PANTHER" id="PTHR34219:SF3">
    <property type="entry name" value="BLL7967 PROTEIN"/>
    <property type="match status" value="1"/>
</dbReference>
<gene>
    <name evidence="3" type="ORF">BC343_23630</name>
</gene>
<keyword evidence="2" id="KW-0812">Transmembrane</keyword>
<keyword evidence="4" id="KW-1185">Reference proteome</keyword>
<dbReference type="PANTHER" id="PTHR34219">
    <property type="entry name" value="IRON-REGULATED INNER MEMBRANE PROTEIN-RELATED"/>
    <property type="match status" value="1"/>
</dbReference>
<proteinExistence type="predicted"/>
<keyword evidence="2" id="KW-1133">Transmembrane helix</keyword>
<feature type="compositionally biased region" description="Basic residues" evidence="1">
    <location>
        <begin position="380"/>
        <end position="394"/>
    </location>
</feature>
<evidence type="ECO:0000256" key="2">
    <source>
        <dbReference type="SAM" id="Phobius"/>
    </source>
</evidence>
<dbReference type="RefSeq" id="WP_078347293.1">
    <property type="nucleotide sequence ID" value="NZ_MBTF01000005.1"/>
</dbReference>
<feature type="region of interest" description="Disordered" evidence="1">
    <location>
        <begin position="369"/>
        <end position="394"/>
    </location>
</feature>
<feature type="transmembrane region" description="Helical" evidence="2">
    <location>
        <begin position="341"/>
        <end position="362"/>
    </location>
</feature>
<accession>A0A1S9PI26</accession>
<name>A0A1S9PI26_9SPHI</name>
<dbReference type="Pfam" id="PF03929">
    <property type="entry name" value="PepSY_TM"/>
    <property type="match status" value="1"/>
</dbReference>
<sequence length="394" mass="44368">MTKFKKVLLFCHRWLGFISGLVVFIVALTGCIFCFQDEIQDAMYSHRHLVRQSSGYLPPSAMVASVKKAYPKATSDFIYYFGEERPAGVYANMGKDGFEIVFLDPYTAKITHHEKPQNNFFTIVEYIHLYLLLPPAIGSWVVGGSTIVFIVIMITGIILWWPKRKSDRKRSFTIKWGGRWRRINYDLHNVLGFYATSIAIILALTGLAIAFQPVSRAIYNTANLGSVDYDKEVTEPKSDSLKRSGLAKEPVIDIAFAYARKHVPEAEMFLIHNDPAVSGAIGVGGYAKSMHYSHATGFEFDKYSGKLLKEYIYEKKSAGLKLNEMNYDIHVGQIGGITTKIIAFLASLICASLPITGFIIWLGKRKKTKKAKTKPERTTSHRKTHRHLQVKPGA</sequence>
<reference evidence="3 4" key="1">
    <citation type="submission" date="2016-07" db="EMBL/GenBank/DDBJ databases">
        <title>Genomic analysis of zinc-resistant bacterium Mucilaginibacter pedocola TBZ30.</title>
        <authorList>
            <person name="Huang J."/>
            <person name="Tang J."/>
        </authorList>
    </citation>
    <scope>NUCLEOTIDE SEQUENCE [LARGE SCALE GENOMIC DNA]</scope>
    <source>
        <strain evidence="3 4">TBZ30</strain>
    </source>
</reference>
<dbReference type="PROSITE" id="PS51257">
    <property type="entry name" value="PROKAR_LIPOPROTEIN"/>
    <property type="match status" value="1"/>
</dbReference>